<evidence type="ECO:0000313" key="1">
    <source>
        <dbReference type="EMBL" id="KAL0937745.1"/>
    </source>
</evidence>
<dbReference type="Proteomes" id="UP000805649">
    <property type="component" value="Unassembled WGS sequence"/>
</dbReference>
<organism evidence="1 2">
    <name type="scientific">Colletotrichum truncatum</name>
    <name type="common">Anthracnose fungus</name>
    <name type="synonym">Colletotrichum capsici</name>
    <dbReference type="NCBI Taxonomy" id="5467"/>
    <lineage>
        <taxon>Eukaryota</taxon>
        <taxon>Fungi</taxon>
        <taxon>Dikarya</taxon>
        <taxon>Ascomycota</taxon>
        <taxon>Pezizomycotina</taxon>
        <taxon>Sordariomycetes</taxon>
        <taxon>Hypocreomycetidae</taxon>
        <taxon>Glomerellales</taxon>
        <taxon>Glomerellaceae</taxon>
        <taxon>Colletotrichum</taxon>
        <taxon>Colletotrichum truncatum species complex</taxon>
    </lineage>
</organism>
<proteinExistence type="predicted"/>
<dbReference type="EMBL" id="VUJX02000004">
    <property type="protein sequence ID" value="KAL0937745.1"/>
    <property type="molecule type" value="Genomic_DNA"/>
</dbReference>
<name>A0ACC3Z0X7_COLTU</name>
<protein>
    <submittedName>
        <fullName evidence="1">Uncharacterized protein</fullName>
    </submittedName>
</protein>
<sequence>MNRFALNIVLGAMLLVSPVSCLVSWWTEVSPHVAMQDPATGHILYSLCNSNHTPIFPTDGKNALNLLKRARNGTALAGAGWYDAKKLKTVASLFFINEDGSIVNGYFECDMNTGFYATKGEYVISSTAGVQSIHPQTGLTVELLGAENGYRVFFHDEKKRVNVLSYTTKTDWQLQGQISQEVVPTMALSSVHSGVANVSVIFPKDSETLEISRYYKDDSWRIATLPRPLANNTVTNNTDAANILLDSSMTPNFTLPAWPRNVTSFAASVDHSYVRSIFYIGTDAKLHQVSNINWAWTMMPGQAERLWPVADEPAGALTSTNNFDTNEIWLWYRSNGSLVQVYHNPQGLWVDATTVPSFNTTPPADGGSASPTETSGATAKPAVLSMEAKAGIGVGVTVGVLAIAGIGIFFFVRRRRQQIEAEEARLKEIEAVTRQTSFGNSIYGAGGVGPYSEYGNLVWSPEGPREKLGTPILEADTRDIMPPQELPVGERHELVGEGHFREMDATGQNAARRSIGGWREAQADRQ</sequence>
<evidence type="ECO:0000313" key="2">
    <source>
        <dbReference type="Proteomes" id="UP000805649"/>
    </source>
</evidence>
<keyword evidence="2" id="KW-1185">Reference proteome</keyword>
<accession>A0ACC3Z0X7</accession>
<comment type="caution">
    <text evidence="1">The sequence shown here is derived from an EMBL/GenBank/DDBJ whole genome shotgun (WGS) entry which is preliminary data.</text>
</comment>
<gene>
    <name evidence="1" type="ORF">CTRU02_207476</name>
</gene>
<reference evidence="1 2" key="1">
    <citation type="journal article" date="2020" name="Phytopathology">
        <title>Genome Sequence Resources of Colletotrichum truncatum, C. plurivorum, C. musicola, and C. sojae: Four Species Pathogenic to Soybean (Glycine max).</title>
        <authorList>
            <person name="Rogerio F."/>
            <person name="Boufleur T.R."/>
            <person name="Ciampi-Guillardi M."/>
            <person name="Sukno S.A."/>
            <person name="Thon M.R."/>
            <person name="Massola Junior N.S."/>
            <person name="Baroncelli R."/>
        </authorList>
    </citation>
    <scope>NUCLEOTIDE SEQUENCE [LARGE SCALE GENOMIC DNA]</scope>
    <source>
        <strain evidence="1 2">CMES1059</strain>
    </source>
</reference>